<organism evidence="3 4">
    <name type="scientific">Batrachochytrium salamandrivorans</name>
    <dbReference type="NCBI Taxonomy" id="1357716"/>
    <lineage>
        <taxon>Eukaryota</taxon>
        <taxon>Fungi</taxon>
        <taxon>Fungi incertae sedis</taxon>
        <taxon>Chytridiomycota</taxon>
        <taxon>Chytridiomycota incertae sedis</taxon>
        <taxon>Chytridiomycetes</taxon>
        <taxon>Rhizophydiales</taxon>
        <taxon>Rhizophydiales incertae sedis</taxon>
        <taxon>Batrachochytrium</taxon>
    </lineage>
</organism>
<keyword evidence="2" id="KW-0732">Signal</keyword>
<feature type="compositionally biased region" description="Low complexity" evidence="1">
    <location>
        <begin position="324"/>
        <end position="336"/>
    </location>
</feature>
<dbReference type="EMBL" id="JAFCIX010000379">
    <property type="protein sequence ID" value="KAH6592469.1"/>
    <property type="molecule type" value="Genomic_DNA"/>
</dbReference>
<dbReference type="Proteomes" id="UP001648503">
    <property type="component" value="Unassembled WGS sequence"/>
</dbReference>
<sequence length="374" mass="39026">MANVISWISSLAAMASPLSTTAPSAPSAAATASVQTVVQPQREVKARTATLLLATDKTCSTGSARNPHSAVGKSGRTTTPTPASFPYGSSDCSSVKLNVGHVAHSATTTHCLAAVTPDLAARKAPTQPVSTSSDSQSVATSLIDAPALTSPDEEDDMSCTPRFAAPQSPIYGPVGNEDFDSDWLVLDNQWSDACSSVSDTADYDDGASSIVTLESIHVPPQSDTSSVHNCNYNADRQSSLHPIHPSRPQLSALLAGGSHHTSIGNRSDLRSPTLPMSAHSHPYPQLLIPSSSGSLSSHPTQESSTEPSRSGRVSRQLARRTKRLAAASTTATIALTSGGGSSGPSSMHPALAELRDNELKAAKSRRMTRREIQR</sequence>
<evidence type="ECO:0008006" key="5">
    <source>
        <dbReference type="Google" id="ProtNLM"/>
    </source>
</evidence>
<protein>
    <recommendedName>
        <fullName evidence="5">BZIP domain-containing protein</fullName>
    </recommendedName>
</protein>
<name>A0ABQ8F8G1_9FUNG</name>
<gene>
    <name evidence="3" type="ORF">BASA50_008085</name>
</gene>
<feature type="chain" id="PRO_5047244968" description="BZIP domain-containing protein" evidence="2">
    <location>
        <begin position="18"/>
        <end position="374"/>
    </location>
</feature>
<feature type="region of interest" description="Disordered" evidence="1">
    <location>
        <begin position="218"/>
        <end position="374"/>
    </location>
</feature>
<evidence type="ECO:0000313" key="3">
    <source>
        <dbReference type="EMBL" id="KAH6592469.1"/>
    </source>
</evidence>
<feature type="region of interest" description="Disordered" evidence="1">
    <location>
        <begin position="59"/>
        <end position="82"/>
    </location>
</feature>
<keyword evidence="4" id="KW-1185">Reference proteome</keyword>
<feature type="compositionally biased region" description="Polar residues" evidence="1">
    <location>
        <begin position="298"/>
        <end position="313"/>
    </location>
</feature>
<feature type="signal peptide" evidence="2">
    <location>
        <begin position="1"/>
        <end position="17"/>
    </location>
</feature>
<accession>A0ABQ8F8G1</accession>
<feature type="compositionally biased region" description="Polar residues" evidence="1">
    <location>
        <begin position="221"/>
        <end position="240"/>
    </location>
</feature>
<evidence type="ECO:0000313" key="4">
    <source>
        <dbReference type="Proteomes" id="UP001648503"/>
    </source>
</evidence>
<evidence type="ECO:0000256" key="2">
    <source>
        <dbReference type="SAM" id="SignalP"/>
    </source>
</evidence>
<evidence type="ECO:0000256" key="1">
    <source>
        <dbReference type="SAM" id="MobiDB-lite"/>
    </source>
</evidence>
<proteinExistence type="predicted"/>
<reference evidence="3 4" key="1">
    <citation type="submission" date="2021-02" db="EMBL/GenBank/DDBJ databases">
        <title>Variation within the Batrachochytrium salamandrivorans European outbreak.</title>
        <authorList>
            <person name="Kelly M."/>
            <person name="Pasmans F."/>
            <person name="Shea T.P."/>
            <person name="Munoz J.F."/>
            <person name="Carranza S."/>
            <person name="Cuomo C.A."/>
            <person name="Martel A."/>
        </authorList>
    </citation>
    <scope>NUCLEOTIDE SEQUENCE [LARGE SCALE GENOMIC DNA]</scope>
    <source>
        <strain evidence="3 4">AMFP18/2</strain>
    </source>
</reference>
<comment type="caution">
    <text evidence="3">The sequence shown here is derived from an EMBL/GenBank/DDBJ whole genome shotgun (WGS) entry which is preliminary data.</text>
</comment>